<reference evidence="2" key="1">
    <citation type="journal article" date="2014" name="Int. J. Syst. Evol. Microbiol.">
        <title>Complete genome sequence of Corynebacterium casei LMG S-19264T (=DSM 44701T), isolated from a smear-ripened cheese.</title>
        <authorList>
            <consortium name="US DOE Joint Genome Institute (JGI-PGF)"/>
            <person name="Walter F."/>
            <person name="Albersmeier A."/>
            <person name="Kalinowski J."/>
            <person name="Ruckert C."/>
        </authorList>
    </citation>
    <scope>NUCLEOTIDE SEQUENCE</scope>
    <source>
        <strain evidence="2">CGMCC 1.15371</strain>
    </source>
</reference>
<evidence type="ECO:0008006" key="4">
    <source>
        <dbReference type="Google" id="ProtNLM"/>
    </source>
</evidence>
<name>A0A8J3E025_9BACL</name>
<feature type="transmembrane region" description="Helical" evidence="1">
    <location>
        <begin position="6"/>
        <end position="23"/>
    </location>
</feature>
<accession>A0A8J3E025</accession>
<dbReference type="RefSeq" id="WP_188699046.1">
    <property type="nucleotide sequence ID" value="NZ_BMIR01000039.1"/>
</dbReference>
<dbReference type="AlphaFoldDB" id="A0A8J3E025"/>
<gene>
    <name evidence="2" type="ORF">GCM10011391_39770</name>
</gene>
<organism evidence="2 3">
    <name type="scientific">Pullulanibacillus camelliae</name>
    <dbReference type="NCBI Taxonomy" id="1707096"/>
    <lineage>
        <taxon>Bacteria</taxon>
        <taxon>Bacillati</taxon>
        <taxon>Bacillota</taxon>
        <taxon>Bacilli</taxon>
        <taxon>Bacillales</taxon>
        <taxon>Sporolactobacillaceae</taxon>
        <taxon>Pullulanibacillus</taxon>
    </lineage>
</organism>
<dbReference type="Proteomes" id="UP000628775">
    <property type="component" value="Unassembled WGS sequence"/>
</dbReference>
<keyword evidence="1" id="KW-1133">Transmembrane helix</keyword>
<keyword evidence="1" id="KW-0472">Membrane</keyword>
<comment type="caution">
    <text evidence="2">The sequence shown here is derived from an EMBL/GenBank/DDBJ whole genome shotgun (WGS) entry which is preliminary data.</text>
</comment>
<evidence type="ECO:0000313" key="3">
    <source>
        <dbReference type="Proteomes" id="UP000628775"/>
    </source>
</evidence>
<keyword evidence="3" id="KW-1185">Reference proteome</keyword>
<keyword evidence="1" id="KW-0812">Transmembrane</keyword>
<dbReference type="InterPro" id="IPR032111">
    <property type="entry name" value="Clostridium_phage_holin"/>
</dbReference>
<dbReference type="EMBL" id="BMIR01000039">
    <property type="protein sequence ID" value="GGE56902.1"/>
    <property type="molecule type" value="Genomic_DNA"/>
</dbReference>
<evidence type="ECO:0000313" key="2">
    <source>
        <dbReference type="EMBL" id="GGE56902.1"/>
    </source>
</evidence>
<protein>
    <recommendedName>
        <fullName evidence="4">Holin</fullName>
    </recommendedName>
</protein>
<proteinExistence type="predicted"/>
<dbReference type="Pfam" id="PF16079">
    <property type="entry name" value="Phage_holin_5_2"/>
    <property type="match status" value="1"/>
</dbReference>
<evidence type="ECO:0000256" key="1">
    <source>
        <dbReference type="SAM" id="Phobius"/>
    </source>
</evidence>
<reference evidence="2" key="2">
    <citation type="submission" date="2020-09" db="EMBL/GenBank/DDBJ databases">
        <authorList>
            <person name="Sun Q."/>
            <person name="Zhou Y."/>
        </authorList>
    </citation>
    <scope>NUCLEOTIDE SEQUENCE</scope>
    <source>
        <strain evidence="2">CGMCC 1.15371</strain>
    </source>
</reference>
<feature type="transmembrane region" description="Helical" evidence="1">
    <location>
        <begin position="30"/>
        <end position="47"/>
    </location>
</feature>
<sequence>MDQLLSLHFGAYVALGFVLYAIRQATHIKNRYIPIVAIVLGVGYSWFESGAFNSTVLLTGIKYALYGVGTVATIKYALEKVETDLKDDKRNHK</sequence>